<evidence type="ECO:0000256" key="2">
    <source>
        <dbReference type="ARBA" id="ARBA00023125"/>
    </source>
</evidence>
<evidence type="ECO:0000259" key="4">
    <source>
        <dbReference type="PROSITE" id="PS50949"/>
    </source>
</evidence>
<dbReference type="RefSeq" id="WP_170195291.1">
    <property type="nucleotide sequence ID" value="NZ_JABBNB010000016.1"/>
</dbReference>
<name>A0A848KVU1_9ACTN</name>
<feature type="domain" description="HTH gntR-type" evidence="4">
    <location>
        <begin position="5"/>
        <end position="72"/>
    </location>
</feature>
<keyword evidence="2" id="KW-0238">DNA-binding</keyword>
<dbReference type="SMART" id="SM00345">
    <property type="entry name" value="HTH_GNTR"/>
    <property type="match status" value="1"/>
</dbReference>
<keyword evidence="6" id="KW-1185">Reference proteome</keyword>
<dbReference type="PANTHER" id="PTHR43537">
    <property type="entry name" value="TRANSCRIPTIONAL REGULATOR, GNTR FAMILY"/>
    <property type="match status" value="1"/>
</dbReference>
<dbReference type="AlphaFoldDB" id="A0A848KVU1"/>
<evidence type="ECO:0000313" key="5">
    <source>
        <dbReference type="EMBL" id="NMO02786.1"/>
    </source>
</evidence>
<dbReference type="InterPro" id="IPR000524">
    <property type="entry name" value="Tscrpt_reg_HTH_GntR"/>
</dbReference>
<evidence type="ECO:0000256" key="1">
    <source>
        <dbReference type="ARBA" id="ARBA00023015"/>
    </source>
</evidence>
<dbReference type="InterPro" id="IPR036390">
    <property type="entry name" value="WH_DNA-bd_sf"/>
</dbReference>
<dbReference type="SUPFAM" id="SSF46785">
    <property type="entry name" value="Winged helix' DNA-binding domain"/>
    <property type="match status" value="1"/>
</dbReference>
<dbReference type="GO" id="GO:0003700">
    <property type="term" value="F:DNA-binding transcription factor activity"/>
    <property type="evidence" value="ECO:0007669"/>
    <property type="project" value="InterPro"/>
</dbReference>
<reference evidence="5 6" key="1">
    <citation type="submission" date="2020-04" db="EMBL/GenBank/DDBJ databases">
        <title>Gordonia sp. nov. TBRC 11910.</title>
        <authorList>
            <person name="Suriyachadkun C."/>
        </authorList>
    </citation>
    <scope>NUCLEOTIDE SEQUENCE [LARGE SCALE GENOMIC DNA]</scope>
    <source>
        <strain evidence="5 6">TBRC 11910</strain>
    </source>
</reference>
<dbReference type="InterPro" id="IPR011711">
    <property type="entry name" value="GntR_C"/>
</dbReference>
<dbReference type="EMBL" id="JABBNB010000016">
    <property type="protein sequence ID" value="NMO02786.1"/>
    <property type="molecule type" value="Genomic_DNA"/>
</dbReference>
<evidence type="ECO:0000256" key="3">
    <source>
        <dbReference type="ARBA" id="ARBA00023163"/>
    </source>
</evidence>
<dbReference type="InterPro" id="IPR008920">
    <property type="entry name" value="TF_FadR/GntR_C"/>
</dbReference>
<dbReference type="Gene3D" id="1.10.10.10">
    <property type="entry name" value="Winged helix-like DNA-binding domain superfamily/Winged helix DNA-binding domain"/>
    <property type="match status" value="1"/>
</dbReference>
<keyword evidence="1" id="KW-0805">Transcription regulation</keyword>
<evidence type="ECO:0000313" key="6">
    <source>
        <dbReference type="Proteomes" id="UP000550729"/>
    </source>
</evidence>
<dbReference type="SMART" id="SM00895">
    <property type="entry name" value="FCD"/>
    <property type="match status" value="1"/>
</dbReference>
<dbReference type="InterPro" id="IPR036388">
    <property type="entry name" value="WH-like_DNA-bd_sf"/>
</dbReference>
<dbReference type="Pfam" id="PF07729">
    <property type="entry name" value="FCD"/>
    <property type="match status" value="1"/>
</dbReference>
<organism evidence="5 6">
    <name type="scientific">Gordonia asplenii</name>
    <dbReference type="NCBI Taxonomy" id="2725283"/>
    <lineage>
        <taxon>Bacteria</taxon>
        <taxon>Bacillati</taxon>
        <taxon>Actinomycetota</taxon>
        <taxon>Actinomycetes</taxon>
        <taxon>Mycobacteriales</taxon>
        <taxon>Gordoniaceae</taxon>
        <taxon>Gordonia</taxon>
    </lineage>
</organism>
<dbReference type="GO" id="GO:0003677">
    <property type="term" value="F:DNA binding"/>
    <property type="evidence" value="ECO:0007669"/>
    <property type="project" value="UniProtKB-KW"/>
</dbReference>
<dbReference type="SUPFAM" id="SSF48008">
    <property type="entry name" value="GntR ligand-binding domain-like"/>
    <property type="match status" value="1"/>
</dbReference>
<proteinExistence type="predicted"/>
<keyword evidence="3" id="KW-0804">Transcription</keyword>
<gene>
    <name evidence="5" type="ORF">HH308_16360</name>
</gene>
<dbReference type="PROSITE" id="PS50949">
    <property type="entry name" value="HTH_GNTR"/>
    <property type="match status" value="1"/>
</dbReference>
<dbReference type="PANTHER" id="PTHR43537:SF24">
    <property type="entry name" value="GLUCONATE OPERON TRANSCRIPTIONAL REPRESSOR"/>
    <property type="match status" value="1"/>
</dbReference>
<protein>
    <submittedName>
        <fullName evidence="5">GntR family transcriptional regulator</fullName>
    </submittedName>
</protein>
<sequence length="219" mass="23680">MSPEPTAATRVYDVVKEKILTTEIAGGELISEGDIARLCEVSRTPVREAFLRLESEGWMRLYPKRGALVLPITEREAGDVLQARLLLEGHAVARIVDRPAVHAVLLDDLRANLAEHRGVGTSDIATFSRVDAQFHQLIVAAGDNPLIAGFFASLGERHRRMTTASVHRDPGVTGRILDEHAAIIDAIASGDPAVFDAALSAHLVSVHHNHPPAHAQGNR</sequence>
<accession>A0A848KVU1</accession>
<dbReference type="Pfam" id="PF00392">
    <property type="entry name" value="GntR"/>
    <property type="match status" value="1"/>
</dbReference>
<comment type="caution">
    <text evidence="5">The sequence shown here is derived from an EMBL/GenBank/DDBJ whole genome shotgun (WGS) entry which is preliminary data.</text>
</comment>
<dbReference type="Gene3D" id="1.20.120.530">
    <property type="entry name" value="GntR ligand-binding domain-like"/>
    <property type="match status" value="1"/>
</dbReference>
<dbReference type="Proteomes" id="UP000550729">
    <property type="component" value="Unassembled WGS sequence"/>
</dbReference>